<dbReference type="GO" id="GO:0022625">
    <property type="term" value="C:cytosolic large ribosomal subunit"/>
    <property type="evidence" value="ECO:0007669"/>
    <property type="project" value="TreeGrafter"/>
</dbReference>
<dbReference type="Proteomes" id="UP000176741">
    <property type="component" value="Unassembled WGS sequence"/>
</dbReference>
<gene>
    <name evidence="6" type="ORF">A2771_01835</name>
</gene>
<dbReference type="AlphaFoldDB" id="A0A1F7XZ50"/>
<evidence type="ECO:0000256" key="5">
    <source>
        <dbReference type="SAM" id="MobiDB-lite"/>
    </source>
</evidence>
<keyword evidence="2 6" id="KW-0689">Ribosomal protein</keyword>
<dbReference type="Gene3D" id="2.30.30.790">
    <property type="match status" value="1"/>
</dbReference>
<comment type="caution">
    <text evidence="6">The sequence shown here is derived from an EMBL/GenBank/DDBJ whole genome shotgun (WGS) entry which is preliminary data.</text>
</comment>
<dbReference type="NCBIfam" id="TIGR01024">
    <property type="entry name" value="rplS_bact"/>
    <property type="match status" value="1"/>
</dbReference>
<feature type="region of interest" description="Disordered" evidence="5">
    <location>
        <begin position="114"/>
        <end position="135"/>
    </location>
</feature>
<evidence type="ECO:0000313" key="6">
    <source>
        <dbReference type="EMBL" id="OGM20240.1"/>
    </source>
</evidence>
<dbReference type="EMBL" id="MGGD01000040">
    <property type="protein sequence ID" value="OGM20240.1"/>
    <property type="molecule type" value="Genomic_DNA"/>
</dbReference>
<sequence>MALFAKHKEIEFGVGDVIRVAQKIKEGDKKRLQVFEGIVIGIKGREENKSFTVRRIGAQQVGIERIFPIISPTIESIDVVRKGTKGVKQAKLYYIRNKPKREIDKIYTRNAKRGSVNNSVGVSSTLSSRRKKSKK</sequence>
<feature type="compositionally biased region" description="Low complexity" evidence="5">
    <location>
        <begin position="114"/>
        <end position="127"/>
    </location>
</feature>
<dbReference type="InterPro" id="IPR008991">
    <property type="entry name" value="Translation_prot_SH3-like_sf"/>
</dbReference>
<organism evidence="6 7">
    <name type="scientific">Candidatus Woesebacteria bacterium RIFCSPHIGHO2_01_FULL_38_26b</name>
    <dbReference type="NCBI Taxonomy" id="1802491"/>
    <lineage>
        <taxon>Bacteria</taxon>
        <taxon>Candidatus Woeseibacteriota</taxon>
    </lineage>
</organism>
<dbReference type="Pfam" id="PF01245">
    <property type="entry name" value="Ribosomal_L19"/>
    <property type="match status" value="1"/>
</dbReference>
<accession>A0A1F7XZ50</accession>
<name>A0A1F7XZ50_9BACT</name>
<dbReference type="PANTHER" id="PTHR15680">
    <property type="entry name" value="RIBOSOMAL PROTEIN L19"/>
    <property type="match status" value="1"/>
</dbReference>
<dbReference type="PANTHER" id="PTHR15680:SF9">
    <property type="entry name" value="LARGE RIBOSOMAL SUBUNIT PROTEIN BL19M"/>
    <property type="match status" value="1"/>
</dbReference>
<dbReference type="GO" id="GO:0006412">
    <property type="term" value="P:translation"/>
    <property type="evidence" value="ECO:0007669"/>
    <property type="project" value="InterPro"/>
</dbReference>
<comment type="similarity">
    <text evidence="1 4">Belongs to the bacterial ribosomal protein bL19 family.</text>
</comment>
<evidence type="ECO:0000256" key="4">
    <source>
        <dbReference type="RuleBase" id="RU000559"/>
    </source>
</evidence>
<comment type="function">
    <text evidence="4">This protein is located at the 30S-50S ribosomal subunit interface and may play a role in the structure and function of the aminoacyl-tRNA binding site.</text>
</comment>
<evidence type="ECO:0000256" key="2">
    <source>
        <dbReference type="ARBA" id="ARBA00022980"/>
    </source>
</evidence>
<proteinExistence type="inferred from homology"/>
<protein>
    <recommendedName>
        <fullName evidence="4">50S ribosomal protein L19</fullName>
    </recommendedName>
</protein>
<evidence type="ECO:0000256" key="3">
    <source>
        <dbReference type="ARBA" id="ARBA00023274"/>
    </source>
</evidence>
<dbReference type="InterPro" id="IPR038657">
    <property type="entry name" value="Ribosomal_bL19_sf"/>
</dbReference>
<dbReference type="PRINTS" id="PR00061">
    <property type="entry name" value="RIBOSOMALL19"/>
</dbReference>
<dbReference type="SUPFAM" id="SSF50104">
    <property type="entry name" value="Translation proteins SH3-like domain"/>
    <property type="match status" value="1"/>
</dbReference>
<evidence type="ECO:0000256" key="1">
    <source>
        <dbReference type="ARBA" id="ARBA00005781"/>
    </source>
</evidence>
<keyword evidence="3 4" id="KW-0687">Ribonucleoprotein</keyword>
<evidence type="ECO:0000313" key="7">
    <source>
        <dbReference type="Proteomes" id="UP000176741"/>
    </source>
</evidence>
<reference evidence="6 7" key="1">
    <citation type="journal article" date="2016" name="Nat. Commun.">
        <title>Thousands of microbial genomes shed light on interconnected biogeochemical processes in an aquifer system.</title>
        <authorList>
            <person name="Anantharaman K."/>
            <person name="Brown C.T."/>
            <person name="Hug L.A."/>
            <person name="Sharon I."/>
            <person name="Castelle C.J."/>
            <person name="Probst A.J."/>
            <person name="Thomas B.C."/>
            <person name="Singh A."/>
            <person name="Wilkins M.J."/>
            <person name="Karaoz U."/>
            <person name="Brodie E.L."/>
            <person name="Williams K.H."/>
            <person name="Hubbard S.S."/>
            <person name="Banfield J.F."/>
        </authorList>
    </citation>
    <scope>NUCLEOTIDE SEQUENCE [LARGE SCALE GENOMIC DNA]</scope>
</reference>
<dbReference type="GO" id="GO:0003735">
    <property type="term" value="F:structural constituent of ribosome"/>
    <property type="evidence" value="ECO:0007669"/>
    <property type="project" value="InterPro"/>
</dbReference>
<dbReference type="InterPro" id="IPR001857">
    <property type="entry name" value="Ribosomal_bL19"/>
</dbReference>